<sequence>MVGMALMTMVAIFFCLGEQQLQAQMKHAKQELYLARLAKEATAQLDIKHPQIEYVKDNYHVTATYNSVKIKRNQQRLFTVNKL</sequence>
<dbReference type="PATRIC" id="fig|1423778.4.peg.492"/>
<protein>
    <submittedName>
        <fullName evidence="1">Uncharacterized protein</fullName>
    </submittedName>
</protein>
<name>A0A0R1RLP9_9LACO</name>
<evidence type="ECO:0000313" key="1">
    <source>
        <dbReference type="EMBL" id="KRL57999.1"/>
    </source>
</evidence>
<reference evidence="1 2" key="1">
    <citation type="journal article" date="2015" name="Genome Announc.">
        <title>Expanding the biotechnology potential of lactobacilli through comparative genomics of 213 strains and associated genera.</title>
        <authorList>
            <person name="Sun Z."/>
            <person name="Harris H.M."/>
            <person name="McCann A."/>
            <person name="Guo C."/>
            <person name="Argimon S."/>
            <person name="Zhang W."/>
            <person name="Yang X."/>
            <person name="Jeffery I.B."/>
            <person name="Cooney J.C."/>
            <person name="Kagawa T.F."/>
            <person name="Liu W."/>
            <person name="Song Y."/>
            <person name="Salvetti E."/>
            <person name="Wrobel A."/>
            <person name="Rasinkangas P."/>
            <person name="Parkhill J."/>
            <person name="Rea M.C."/>
            <person name="O'Sullivan O."/>
            <person name="Ritari J."/>
            <person name="Douillard F.P."/>
            <person name="Paul Ross R."/>
            <person name="Yang R."/>
            <person name="Briner A.E."/>
            <person name="Felis G.E."/>
            <person name="de Vos W.M."/>
            <person name="Barrangou R."/>
            <person name="Klaenhammer T.R."/>
            <person name="Caufield P.W."/>
            <person name="Cui Y."/>
            <person name="Zhang H."/>
            <person name="O'Toole P.W."/>
        </authorList>
    </citation>
    <scope>NUCLEOTIDE SEQUENCE [LARGE SCALE GENOMIC DNA]</scope>
    <source>
        <strain evidence="1 2">DSM 15707</strain>
    </source>
</reference>
<keyword evidence="2" id="KW-1185">Reference proteome</keyword>
<dbReference type="EMBL" id="AZFE01000003">
    <property type="protein sequence ID" value="KRL57999.1"/>
    <property type="molecule type" value="Genomic_DNA"/>
</dbReference>
<dbReference type="Proteomes" id="UP000051697">
    <property type="component" value="Unassembled WGS sequence"/>
</dbReference>
<evidence type="ECO:0000313" key="2">
    <source>
        <dbReference type="Proteomes" id="UP000051697"/>
    </source>
</evidence>
<accession>A0A0R1RLP9</accession>
<gene>
    <name evidence="1" type="ORF">FC70_GL000473</name>
</gene>
<organism evidence="1 2">
    <name type="scientific">Paucilactobacillus oligofermentans DSM 15707 = LMG 22743</name>
    <dbReference type="NCBI Taxonomy" id="1423778"/>
    <lineage>
        <taxon>Bacteria</taxon>
        <taxon>Bacillati</taxon>
        <taxon>Bacillota</taxon>
        <taxon>Bacilli</taxon>
        <taxon>Lactobacillales</taxon>
        <taxon>Lactobacillaceae</taxon>
        <taxon>Paucilactobacillus</taxon>
    </lineage>
</organism>
<proteinExistence type="predicted"/>
<dbReference type="AlphaFoldDB" id="A0A0R1RLP9"/>
<dbReference type="STRING" id="1423778.FC70_GL000473"/>
<comment type="caution">
    <text evidence="1">The sequence shown here is derived from an EMBL/GenBank/DDBJ whole genome shotgun (WGS) entry which is preliminary data.</text>
</comment>